<feature type="compositionally biased region" description="Polar residues" evidence="9">
    <location>
        <begin position="704"/>
        <end position="715"/>
    </location>
</feature>
<dbReference type="GO" id="GO:0005509">
    <property type="term" value="F:calcium ion binding"/>
    <property type="evidence" value="ECO:0007669"/>
    <property type="project" value="InterPro"/>
</dbReference>
<evidence type="ECO:0000256" key="9">
    <source>
        <dbReference type="SAM" id="MobiDB-lite"/>
    </source>
</evidence>
<feature type="compositionally biased region" description="Basic and acidic residues" evidence="9">
    <location>
        <begin position="593"/>
        <end position="625"/>
    </location>
</feature>
<evidence type="ECO:0000256" key="3">
    <source>
        <dbReference type="ARBA" id="ARBA00022824"/>
    </source>
</evidence>
<keyword evidence="10" id="KW-0732">Signal</keyword>
<dbReference type="AlphaFoldDB" id="A0A8B8AFW2"/>
<reference evidence="11" key="1">
    <citation type="submission" date="2024-06" db="UniProtKB">
        <authorList>
            <consortium name="RefSeq"/>
        </authorList>
    </citation>
    <scope>NUCLEOTIDE SEQUENCE [LARGE SCALE GENOMIC DNA]</scope>
</reference>
<evidence type="ECO:0000313" key="11">
    <source>
        <dbReference type="Proteomes" id="UP000694844"/>
    </source>
</evidence>
<evidence type="ECO:0000256" key="10">
    <source>
        <dbReference type="SAM" id="SignalP"/>
    </source>
</evidence>
<comment type="cofactor">
    <cofactor evidence="7">
        <name>Ca(2+)</name>
        <dbReference type="ChEBI" id="CHEBI:29108"/>
    </cofactor>
</comment>
<feature type="active site" evidence="6">
    <location>
        <position position="256"/>
    </location>
</feature>
<dbReference type="SUPFAM" id="SSF48225">
    <property type="entry name" value="Seven-hairpin glycosidases"/>
    <property type="match status" value="1"/>
</dbReference>
<name>A0A8B8AFW2_CRAVI</name>
<feature type="active site" description="Proton donor" evidence="6">
    <location>
        <position position="349"/>
    </location>
</feature>
<dbReference type="InterPro" id="IPR012341">
    <property type="entry name" value="6hp_glycosidase-like_sf"/>
</dbReference>
<feature type="compositionally biased region" description="Polar residues" evidence="9">
    <location>
        <begin position="638"/>
        <end position="648"/>
    </location>
</feature>
<evidence type="ECO:0000256" key="1">
    <source>
        <dbReference type="ARBA" id="ARBA00004240"/>
    </source>
</evidence>
<evidence type="ECO:0000256" key="6">
    <source>
        <dbReference type="PIRSR" id="PIRSR601382-1"/>
    </source>
</evidence>
<sequence length="844" mass="94891">MNERVNILFLLFLFNPQTVISLKKITKDDIKLYRQRVESMFHHAYDGYIKYAYPYDELRPLTCDGHDTWGSYSLTLIDALDTLAIMGNHTEFRRVTELVIDKMNFDLDINASVFETNIRILGGLLSAHLFTKRAGMEVEAGWPCSGPLLRLAEDVARRLLPAFDTPTGMPYGTVNLRHGVPKGETTVTCTAGVGTFLIEFGTLSRLIGDPVFEKVAVRAMRALWNSKSSLDLVGNHIDVATGKWTALDSGIGGGIDSYFEYLVKGAIMFDIPELLEHFRVYEKAIVKHVKKDDWYMWAHMSKGGITLPMFTSLDAYWPGIQSLLGDVDSAMKTIHNFHQVWRQFGFLPEYYNIPKSEAHTGREGYPLRPELIESAVYLYQATKDPFLLEIGIDMLEAIEHSTKTKCGYATVKNVNTHQLDNRMESFFLAETTKYLYLLFDPDNFIHNNGSRGTVVQTPNGECVIDAGGYFFTSEAHPIDAASVYCCSNQKKQDDAVLQKMHDDLNLLSLFNIEDEETRLRGKKLKSFTQDLHADKLVELNEATSEKLTSESGFQNSVIEILSNYLKTSDNADNSLLKLGTSLELLKSQISKLESAKEQDTKSFMSNEKDVEGERKSTITEGKSDESMEGLRTGESDSNKGQQKTPVNQSHKKQVKPEPPTPSTKVTTEEGDIGTSIVDESKDIPEKFNEKTSISSDKEPHALDQQINSASNSSQEIKSDSENTHKTLEKVPKSVVLSVKTDSTGQASAQTGDKLQTDGKRVHHITDFKSVKPNNIFNLDSIYNILGGKQQKENVPNPNIFHLYQTINQYSLLYTPNPELMVCKAQPFHMRLSVRGEMFSFKDIK</sequence>
<evidence type="ECO:0000256" key="7">
    <source>
        <dbReference type="PIRSR" id="PIRSR601382-2"/>
    </source>
</evidence>
<proteinExistence type="inferred from homology"/>
<keyword evidence="11" id="KW-1185">Reference proteome</keyword>
<keyword evidence="8" id="KW-0378">Hydrolase</keyword>
<comment type="function">
    <text evidence="5">Involved in the endoplasmic reticulum-associated degradation (ERAD) pathway that targets misfolded glycoproteins for degradation in an N-glycan-dependent manner. May initiate ERAD by promoting the first mannose trimming step of ERAD substrates, from Man9GlcNAc2 to Man8GlcNAc2. Seems to recognize and bind to exposed hydrophobic regions in target proteins.</text>
</comment>
<keyword evidence="8" id="KW-0326">Glycosidase</keyword>
<dbReference type="GO" id="GO:1904380">
    <property type="term" value="P:endoplasmic reticulum mannose trimming"/>
    <property type="evidence" value="ECO:0007669"/>
    <property type="project" value="InterPro"/>
</dbReference>
<dbReference type="GO" id="GO:0044322">
    <property type="term" value="C:endoplasmic reticulum quality control compartment"/>
    <property type="evidence" value="ECO:0007669"/>
    <property type="project" value="GOC"/>
</dbReference>
<dbReference type="Proteomes" id="UP000694844">
    <property type="component" value="Chromosome 1"/>
</dbReference>
<organism evidence="11 12">
    <name type="scientific">Crassostrea virginica</name>
    <name type="common">Eastern oyster</name>
    <dbReference type="NCBI Taxonomy" id="6565"/>
    <lineage>
        <taxon>Eukaryota</taxon>
        <taxon>Metazoa</taxon>
        <taxon>Spiralia</taxon>
        <taxon>Lophotrochozoa</taxon>
        <taxon>Mollusca</taxon>
        <taxon>Bivalvia</taxon>
        <taxon>Autobranchia</taxon>
        <taxon>Pteriomorphia</taxon>
        <taxon>Ostreida</taxon>
        <taxon>Ostreoidea</taxon>
        <taxon>Ostreidae</taxon>
        <taxon>Crassostrea</taxon>
    </lineage>
</organism>
<feature type="signal peptide" evidence="10">
    <location>
        <begin position="1"/>
        <end position="21"/>
    </location>
</feature>
<dbReference type="GeneID" id="111100967"/>
<dbReference type="InterPro" id="IPR001382">
    <property type="entry name" value="Glyco_hydro_47"/>
</dbReference>
<evidence type="ECO:0000313" key="12">
    <source>
        <dbReference type="RefSeq" id="XP_022288859.1"/>
    </source>
</evidence>
<feature type="active site" description="Proton donor" evidence="6">
    <location>
        <position position="115"/>
    </location>
</feature>
<feature type="compositionally biased region" description="Basic and acidic residues" evidence="9">
    <location>
        <begin position="716"/>
        <end position="731"/>
    </location>
</feature>
<keyword evidence="4" id="KW-0325">Glycoprotein</keyword>
<dbReference type="InterPro" id="IPR036026">
    <property type="entry name" value="Seven-hairpin_glycosidases"/>
</dbReference>
<dbReference type="OrthoDB" id="8118055at2759"/>
<comment type="similarity">
    <text evidence="2 8">Belongs to the glycosyl hydrolase 47 family.</text>
</comment>
<dbReference type="InterPro" id="IPR044674">
    <property type="entry name" value="EDEM1/2/3"/>
</dbReference>
<dbReference type="RefSeq" id="XP_022288859.1">
    <property type="nucleotide sequence ID" value="XM_022433151.1"/>
</dbReference>
<comment type="subcellular location">
    <subcellularLocation>
        <location evidence="1">Endoplasmic reticulum</location>
    </subcellularLocation>
</comment>
<dbReference type="EC" id="3.2.1.-" evidence="8"/>
<feature type="binding site" evidence="7">
    <location>
        <position position="473"/>
    </location>
    <ligand>
        <name>Ca(2+)</name>
        <dbReference type="ChEBI" id="CHEBI:29108"/>
    </ligand>
</feature>
<dbReference type="Gene3D" id="1.50.10.10">
    <property type="match status" value="1"/>
</dbReference>
<dbReference type="PANTHER" id="PTHR45679:SF6">
    <property type="entry name" value="ER DEGRADATION-ENHANCING ALPHA-MANNOSIDASE-LIKE PROTEIN 2"/>
    <property type="match status" value="1"/>
</dbReference>
<dbReference type="GO" id="GO:1904154">
    <property type="term" value="P:positive regulation of retrograde protein transport, ER to cytosol"/>
    <property type="evidence" value="ECO:0007669"/>
    <property type="project" value="UniProtKB-ARBA"/>
</dbReference>
<feature type="active site" evidence="6">
    <location>
        <position position="370"/>
    </location>
</feature>
<evidence type="ECO:0000256" key="2">
    <source>
        <dbReference type="ARBA" id="ARBA00007658"/>
    </source>
</evidence>
<dbReference type="FunFam" id="1.50.10.10:FF:000015">
    <property type="entry name" value="alpha-1,2-Mannosidase"/>
    <property type="match status" value="1"/>
</dbReference>
<keyword evidence="7" id="KW-0106">Calcium</keyword>
<dbReference type="GO" id="GO:0004571">
    <property type="term" value="F:mannosyl-oligosaccharide 1,2-alpha-mannosidase activity"/>
    <property type="evidence" value="ECO:0007669"/>
    <property type="project" value="InterPro"/>
</dbReference>
<feature type="chain" id="PRO_5034553906" description="alpha-1,2-Mannosidase" evidence="10">
    <location>
        <begin position="22"/>
        <end position="844"/>
    </location>
</feature>
<dbReference type="Pfam" id="PF01532">
    <property type="entry name" value="Glyco_hydro_47"/>
    <property type="match status" value="1"/>
</dbReference>
<dbReference type="PANTHER" id="PTHR45679">
    <property type="entry name" value="ER DEGRADATION-ENHANCING ALPHA-MANNOSIDASE-LIKE PROTEIN 2"/>
    <property type="match status" value="1"/>
</dbReference>
<keyword evidence="3" id="KW-0256">Endoplasmic reticulum</keyword>
<feature type="region of interest" description="Disordered" evidence="9">
    <location>
        <begin position="593"/>
        <end position="734"/>
    </location>
</feature>
<dbReference type="PRINTS" id="PR00747">
    <property type="entry name" value="GLYHDRLASE47"/>
</dbReference>
<evidence type="ECO:0000256" key="5">
    <source>
        <dbReference type="ARBA" id="ARBA00054385"/>
    </source>
</evidence>
<reference evidence="12" key="2">
    <citation type="submission" date="2025-08" db="UniProtKB">
        <authorList>
            <consortium name="RefSeq"/>
        </authorList>
    </citation>
    <scope>IDENTIFICATION</scope>
    <source>
        <tissue evidence="12">Whole sample</tissue>
    </source>
</reference>
<accession>A0A8B8AFW2</accession>
<dbReference type="GO" id="GO:0005975">
    <property type="term" value="P:carbohydrate metabolic process"/>
    <property type="evidence" value="ECO:0007669"/>
    <property type="project" value="InterPro"/>
</dbReference>
<evidence type="ECO:0000256" key="4">
    <source>
        <dbReference type="ARBA" id="ARBA00023180"/>
    </source>
</evidence>
<dbReference type="KEGG" id="cvn:111100967"/>
<feature type="compositionally biased region" description="Basic and acidic residues" evidence="9">
    <location>
        <begin position="678"/>
        <end position="701"/>
    </location>
</feature>
<keyword evidence="7" id="KW-0479">Metal-binding</keyword>
<protein>
    <recommendedName>
        <fullName evidence="8">alpha-1,2-Mannosidase</fullName>
        <ecNumber evidence="8">3.2.1.-</ecNumber>
    </recommendedName>
</protein>
<evidence type="ECO:0000256" key="8">
    <source>
        <dbReference type="RuleBase" id="RU361193"/>
    </source>
</evidence>
<dbReference type="GO" id="GO:0016020">
    <property type="term" value="C:membrane"/>
    <property type="evidence" value="ECO:0007669"/>
    <property type="project" value="InterPro"/>
</dbReference>
<gene>
    <name evidence="12" type="primary">LOC111100967</name>
</gene>